<evidence type="ECO:0000313" key="2">
    <source>
        <dbReference type="Proteomes" id="UP001139981"/>
    </source>
</evidence>
<comment type="caution">
    <text evidence="1">The sequence shown here is derived from an EMBL/GenBank/DDBJ whole genome shotgun (WGS) entry which is preliminary data.</text>
</comment>
<feature type="non-terminal residue" evidence="1">
    <location>
        <position position="1"/>
    </location>
</feature>
<keyword evidence="2" id="KW-1185">Reference proteome</keyword>
<dbReference type="Proteomes" id="UP001139981">
    <property type="component" value="Unassembled WGS sequence"/>
</dbReference>
<protein>
    <submittedName>
        <fullName evidence="1">Uncharacterized protein</fullName>
    </submittedName>
</protein>
<sequence>PGANVDTGESGVLELRGHTLAITALYEWAVPGASSCDLCRRRSSVGTEARPSGGSSDLADSDHLSLHSSTASTALKGCAACSPNLLVSASADLTLRIWDMTSGQCLNTLATQSAPVVHICSTLPAKHISWQESGGHQALKSLLRSLVLAVASDNSATLLSMETLERVYVSAPYHERPVRLTLCNDAGNLALCFADETRQVVVLQHILAQHGQVEPIDLPPTYSVSLLPGTAKLVDGSVSRGGSWTGVHVILSGGKNSARCVGSAALVVEVEVTQLQAAVSRLVPDGASSKQVQVLLDTEAMEQSRASTQSQGASRRSMQQPLHSSLALLSVLCSWGVCAELDQIKMDAFGMRPPPGNVSLAICNKQLGVYSVQFPGSTKGGSDWCMSPLLNAQRMLGILTLSRGILQ</sequence>
<dbReference type="EMBL" id="JANBVB010001766">
    <property type="protein sequence ID" value="KAJ2889575.1"/>
    <property type="molecule type" value="Genomic_DNA"/>
</dbReference>
<gene>
    <name evidence="1" type="ORF">IWW38_004623</name>
</gene>
<organism evidence="1 2">
    <name type="scientific">Coemansia aciculifera</name>
    <dbReference type="NCBI Taxonomy" id="417176"/>
    <lineage>
        <taxon>Eukaryota</taxon>
        <taxon>Fungi</taxon>
        <taxon>Fungi incertae sedis</taxon>
        <taxon>Zoopagomycota</taxon>
        <taxon>Kickxellomycotina</taxon>
        <taxon>Kickxellomycetes</taxon>
        <taxon>Kickxellales</taxon>
        <taxon>Kickxellaceae</taxon>
        <taxon>Coemansia</taxon>
    </lineage>
</organism>
<accession>A0ACC1LY24</accession>
<proteinExistence type="predicted"/>
<name>A0ACC1LY24_9FUNG</name>
<evidence type="ECO:0000313" key="1">
    <source>
        <dbReference type="EMBL" id="KAJ2889575.1"/>
    </source>
</evidence>
<reference evidence="1" key="1">
    <citation type="submission" date="2022-07" db="EMBL/GenBank/DDBJ databases">
        <title>Phylogenomic reconstructions and comparative analyses of Kickxellomycotina fungi.</title>
        <authorList>
            <person name="Reynolds N.K."/>
            <person name="Stajich J.E."/>
            <person name="Barry K."/>
            <person name="Grigoriev I.V."/>
            <person name="Crous P."/>
            <person name="Smith M.E."/>
        </authorList>
    </citation>
    <scope>NUCLEOTIDE SEQUENCE</scope>
    <source>
        <strain evidence="1">CBS 190363</strain>
    </source>
</reference>
<feature type="non-terminal residue" evidence="1">
    <location>
        <position position="407"/>
    </location>
</feature>